<feature type="chain" id="PRO_5038054346" description="26 kDa periplasmic immunogenic protein" evidence="1">
    <location>
        <begin position="28"/>
        <end position="248"/>
    </location>
</feature>
<sequence length="248" mass="26052">MFRAAPPLAGLALALSLAVATPLPASAQETSGGVAAQAGRIVVTGIGEVERAPDFARVFVAVTNRGDSVAEVVKANRLATEEALATIEARGIAREDVSTSNFQVYETPEEYDRNGNPRTVPPYTATHQLEIVLRDVDTVGAFAGEILALEAMTFQSIGWGLERSEEAQEEAMRLAVADARRQAEVLAQAAGVALGAIRQIGNGDVGGGPMPEMDRVMMRASAAPAVPIVPPAQLTFTARIGMEWSIGE</sequence>
<dbReference type="InterPro" id="IPR052022">
    <property type="entry name" value="26kDa_periplasmic_antigen"/>
</dbReference>
<dbReference type="PANTHER" id="PTHR34387">
    <property type="entry name" value="SLR1258 PROTEIN"/>
    <property type="match status" value="1"/>
</dbReference>
<proteinExistence type="predicted"/>
<dbReference type="GO" id="GO:0006974">
    <property type="term" value="P:DNA damage response"/>
    <property type="evidence" value="ECO:0007669"/>
    <property type="project" value="TreeGrafter"/>
</dbReference>
<organism evidence="2 3">
    <name type="scientific">Salinarimonas ramus</name>
    <dbReference type="NCBI Taxonomy" id="690164"/>
    <lineage>
        <taxon>Bacteria</taxon>
        <taxon>Pseudomonadati</taxon>
        <taxon>Pseudomonadota</taxon>
        <taxon>Alphaproteobacteria</taxon>
        <taxon>Hyphomicrobiales</taxon>
        <taxon>Salinarimonadaceae</taxon>
        <taxon>Salinarimonas</taxon>
    </lineage>
</organism>
<name>A0A917V3A5_9HYPH</name>
<evidence type="ECO:0008006" key="4">
    <source>
        <dbReference type="Google" id="ProtNLM"/>
    </source>
</evidence>
<accession>A0A917V3A5</accession>
<comment type="caution">
    <text evidence="2">The sequence shown here is derived from an EMBL/GenBank/DDBJ whole genome shotgun (WGS) entry which is preliminary data.</text>
</comment>
<dbReference type="Gene3D" id="3.30.110.170">
    <property type="entry name" value="Protein of unknown function (DUF541), domain 1"/>
    <property type="match status" value="1"/>
</dbReference>
<dbReference type="Proteomes" id="UP000600449">
    <property type="component" value="Unassembled WGS sequence"/>
</dbReference>
<protein>
    <recommendedName>
        <fullName evidence="4">26 kDa periplasmic immunogenic protein</fullName>
    </recommendedName>
</protein>
<dbReference type="EMBL" id="BMMF01000005">
    <property type="protein sequence ID" value="GGK33764.1"/>
    <property type="molecule type" value="Genomic_DNA"/>
</dbReference>
<dbReference type="RefSeq" id="WP_188912410.1">
    <property type="nucleotide sequence ID" value="NZ_BMMF01000005.1"/>
</dbReference>
<evidence type="ECO:0000313" key="2">
    <source>
        <dbReference type="EMBL" id="GGK33764.1"/>
    </source>
</evidence>
<keyword evidence="3" id="KW-1185">Reference proteome</keyword>
<dbReference type="AlphaFoldDB" id="A0A917V3A5"/>
<feature type="signal peptide" evidence="1">
    <location>
        <begin position="1"/>
        <end position="27"/>
    </location>
</feature>
<dbReference type="PANTHER" id="PTHR34387:SF2">
    <property type="entry name" value="SLR1258 PROTEIN"/>
    <property type="match status" value="1"/>
</dbReference>
<keyword evidence="1" id="KW-0732">Signal</keyword>
<dbReference type="Gene3D" id="3.30.70.2970">
    <property type="entry name" value="Protein of unknown function (DUF541), domain 2"/>
    <property type="match status" value="1"/>
</dbReference>
<evidence type="ECO:0000313" key="3">
    <source>
        <dbReference type="Proteomes" id="UP000600449"/>
    </source>
</evidence>
<dbReference type="InterPro" id="IPR007497">
    <property type="entry name" value="SIMPL/DUF541"/>
</dbReference>
<gene>
    <name evidence="2" type="ORF">GCM10011322_20550</name>
</gene>
<reference evidence="2 3" key="1">
    <citation type="journal article" date="2014" name="Int. J. Syst. Evol. Microbiol.">
        <title>Complete genome sequence of Corynebacterium casei LMG S-19264T (=DSM 44701T), isolated from a smear-ripened cheese.</title>
        <authorList>
            <consortium name="US DOE Joint Genome Institute (JGI-PGF)"/>
            <person name="Walter F."/>
            <person name="Albersmeier A."/>
            <person name="Kalinowski J."/>
            <person name="Ruckert C."/>
        </authorList>
    </citation>
    <scope>NUCLEOTIDE SEQUENCE [LARGE SCALE GENOMIC DNA]</scope>
    <source>
        <strain evidence="2 3">CGMCC 1.9161</strain>
    </source>
</reference>
<dbReference type="Pfam" id="PF04402">
    <property type="entry name" value="SIMPL"/>
    <property type="match status" value="1"/>
</dbReference>
<evidence type="ECO:0000256" key="1">
    <source>
        <dbReference type="SAM" id="SignalP"/>
    </source>
</evidence>